<evidence type="ECO:0000313" key="3">
    <source>
        <dbReference type="EMBL" id="CAF1004263.1"/>
    </source>
</evidence>
<dbReference type="EMBL" id="CAJOBA010006464">
    <property type="protein sequence ID" value="CAF3773548.1"/>
    <property type="molecule type" value="Genomic_DNA"/>
</dbReference>
<dbReference type="Proteomes" id="UP000682733">
    <property type="component" value="Unassembled WGS sequence"/>
</dbReference>
<dbReference type="InterPro" id="IPR002035">
    <property type="entry name" value="VWF_A"/>
</dbReference>
<dbReference type="Pfam" id="PF00092">
    <property type="entry name" value="VWA"/>
    <property type="match status" value="1"/>
</dbReference>
<dbReference type="EMBL" id="CAJNOK010006456">
    <property type="protein sequence ID" value="CAF1004263.1"/>
    <property type="molecule type" value="Genomic_DNA"/>
</dbReference>
<dbReference type="SMART" id="SM00327">
    <property type="entry name" value="VWA"/>
    <property type="match status" value="1"/>
</dbReference>
<organism evidence="3 5">
    <name type="scientific">Didymodactylos carnosus</name>
    <dbReference type="NCBI Taxonomy" id="1234261"/>
    <lineage>
        <taxon>Eukaryota</taxon>
        <taxon>Metazoa</taxon>
        <taxon>Spiralia</taxon>
        <taxon>Gnathifera</taxon>
        <taxon>Rotifera</taxon>
        <taxon>Eurotatoria</taxon>
        <taxon>Bdelloidea</taxon>
        <taxon>Philodinida</taxon>
        <taxon>Philodinidae</taxon>
        <taxon>Didymodactylos</taxon>
    </lineage>
</organism>
<dbReference type="PRINTS" id="PR00453">
    <property type="entry name" value="VWFADOMAIN"/>
</dbReference>
<feature type="region of interest" description="Disordered" evidence="1">
    <location>
        <begin position="293"/>
        <end position="321"/>
    </location>
</feature>
<accession>A0A8S2DML8</accession>
<dbReference type="InterPro" id="IPR036465">
    <property type="entry name" value="vWFA_dom_sf"/>
</dbReference>
<feature type="non-terminal residue" evidence="3">
    <location>
        <position position="1"/>
    </location>
</feature>
<evidence type="ECO:0000256" key="1">
    <source>
        <dbReference type="SAM" id="MobiDB-lite"/>
    </source>
</evidence>
<dbReference type="PANTHER" id="PTHR24020:SF20">
    <property type="entry name" value="PH DOMAIN-CONTAINING PROTEIN"/>
    <property type="match status" value="1"/>
</dbReference>
<dbReference type="PANTHER" id="PTHR24020">
    <property type="entry name" value="COLLAGEN ALPHA"/>
    <property type="match status" value="1"/>
</dbReference>
<proteinExistence type="predicted"/>
<sequence>MQHLRIANENTPSPGSSAHFIEMYMFAYSGIFSFIVNENTLAGLVHSQSDLDLLPCSEVLDLFLIVDSSGSLSDTDFQEAKDAMSRIVENLDIEENRVLVTLINYSKDVKVSTTFTLDSAQTKDNIKSEIQKLDQMKDSTSTGDALAKAQDLCSTQCRPFNQAVSRVAVVFTDGESNSGNIKAIPGAQLLKDEYVTIFTVGIGKINPTELQAIASPPVTENYLHITNYAELMKKVNFIRRKLCLTPAFVSTKKKFHGTVKQGQYRFYKLDVSKLVNGGTVEIDFVDTKGKTALQTSTTDSHPLRKQSNNNQPGRPKRSTFKKVDGIKSGTSVFYFSVLGMVPGVSEFEFTASMLDQKHHQL</sequence>
<dbReference type="InterPro" id="IPR050525">
    <property type="entry name" value="ECM_Assembly_Org"/>
</dbReference>
<feature type="compositionally biased region" description="Polar residues" evidence="1">
    <location>
        <begin position="293"/>
        <end position="312"/>
    </location>
</feature>
<dbReference type="SUPFAM" id="SSF53300">
    <property type="entry name" value="vWA-like"/>
    <property type="match status" value="1"/>
</dbReference>
<gene>
    <name evidence="3" type="ORF">OVA965_LOCUS14718</name>
    <name evidence="4" type="ORF">TMI583_LOCUS14722</name>
</gene>
<reference evidence="3" key="1">
    <citation type="submission" date="2021-02" db="EMBL/GenBank/DDBJ databases">
        <authorList>
            <person name="Nowell W R."/>
        </authorList>
    </citation>
    <scope>NUCLEOTIDE SEQUENCE</scope>
</reference>
<name>A0A8S2DML8_9BILA</name>
<evidence type="ECO:0000259" key="2">
    <source>
        <dbReference type="PROSITE" id="PS50234"/>
    </source>
</evidence>
<dbReference type="PROSITE" id="PS50234">
    <property type="entry name" value="VWFA"/>
    <property type="match status" value="1"/>
</dbReference>
<comment type="caution">
    <text evidence="3">The sequence shown here is derived from an EMBL/GenBank/DDBJ whole genome shotgun (WGS) entry which is preliminary data.</text>
</comment>
<protein>
    <recommendedName>
        <fullName evidence="2">VWFA domain-containing protein</fullName>
    </recommendedName>
</protein>
<dbReference type="Proteomes" id="UP000677228">
    <property type="component" value="Unassembled WGS sequence"/>
</dbReference>
<evidence type="ECO:0000313" key="5">
    <source>
        <dbReference type="Proteomes" id="UP000677228"/>
    </source>
</evidence>
<dbReference type="CDD" id="cd01450">
    <property type="entry name" value="vWFA_subfamily_ECM"/>
    <property type="match status" value="1"/>
</dbReference>
<feature type="domain" description="VWFA" evidence="2">
    <location>
        <begin position="61"/>
        <end position="242"/>
    </location>
</feature>
<dbReference type="AlphaFoldDB" id="A0A8S2DML8"/>
<dbReference type="Gene3D" id="3.40.50.410">
    <property type="entry name" value="von Willebrand factor, type A domain"/>
    <property type="match status" value="1"/>
</dbReference>
<evidence type="ECO:0000313" key="4">
    <source>
        <dbReference type="EMBL" id="CAF3773548.1"/>
    </source>
</evidence>